<sequence length="75" mass="8002">MRNIVKLLIVVVGFALVTSILLQNKSGGLGAVFGGSSGGETYRSKRGLERFLQNSSIILAVIFALLSLAFFVVED</sequence>
<evidence type="ECO:0000256" key="2">
    <source>
        <dbReference type="ARBA" id="ARBA00008445"/>
    </source>
</evidence>
<evidence type="ECO:0000313" key="11">
    <source>
        <dbReference type="Proteomes" id="UP000269410"/>
    </source>
</evidence>
<evidence type="ECO:0000256" key="9">
    <source>
        <dbReference type="RuleBase" id="RU365087"/>
    </source>
</evidence>
<evidence type="ECO:0000256" key="7">
    <source>
        <dbReference type="ARBA" id="ARBA00023010"/>
    </source>
</evidence>
<dbReference type="NCBIfam" id="TIGR00810">
    <property type="entry name" value="secG"/>
    <property type="match status" value="1"/>
</dbReference>
<keyword evidence="5 9" id="KW-0653">Protein transport</keyword>
<dbReference type="EMBL" id="RFKV01000056">
    <property type="protein sequence ID" value="RMD77187.1"/>
    <property type="molecule type" value="Genomic_DNA"/>
</dbReference>
<dbReference type="Pfam" id="PF03840">
    <property type="entry name" value="SecG"/>
    <property type="match status" value="1"/>
</dbReference>
<keyword evidence="4 9" id="KW-0812">Transmembrane</keyword>
<dbReference type="GO" id="GO:0009306">
    <property type="term" value="P:protein secretion"/>
    <property type="evidence" value="ECO:0007669"/>
    <property type="project" value="UniProtKB-UniRule"/>
</dbReference>
<keyword evidence="7 9" id="KW-0811">Translocation</keyword>
<dbReference type="AlphaFoldDB" id="A0A3M0Z0L8"/>
<evidence type="ECO:0000256" key="5">
    <source>
        <dbReference type="ARBA" id="ARBA00022927"/>
    </source>
</evidence>
<reference evidence="10 11" key="1">
    <citation type="submission" date="2018-10" db="EMBL/GenBank/DDBJ databases">
        <title>Thermophilic Lithotrophy and Phototrophy in an Intertidal, Iron-rich, Geothermal Spring.</title>
        <authorList>
            <person name="Ward L.M."/>
            <person name="Idei A."/>
            <person name="Nakagawa M."/>
            <person name="Ueno Y."/>
            <person name="Fischer W."/>
            <person name="Mcglynn S.E."/>
        </authorList>
    </citation>
    <scope>NUCLEOTIDE SEQUENCE [LARGE SCALE GENOMIC DNA]</scope>
    <source>
        <strain evidence="10">J137</strain>
    </source>
</reference>
<proteinExistence type="inferred from homology"/>
<comment type="function">
    <text evidence="9">Involved in protein export. Participates in an early event of protein translocation.</text>
</comment>
<dbReference type="Proteomes" id="UP000269410">
    <property type="component" value="Unassembled WGS sequence"/>
</dbReference>
<evidence type="ECO:0000256" key="3">
    <source>
        <dbReference type="ARBA" id="ARBA00022448"/>
    </source>
</evidence>
<feature type="transmembrane region" description="Helical" evidence="9">
    <location>
        <begin position="54"/>
        <end position="73"/>
    </location>
</feature>
<comment type="caution">
    <text evidence="10">The sequence shown here is derived from an EMBL/GenBank/DDBJ whole genome shotgun (WGS) entry which is preliminary data.</text>
</comment>
<evidence type="ECO:0000256" key="6">
    <source>
        <dbReference type="ARBA" id="ARBA00022989"/>
    </source>
</evidence>
<keyword evidence="9" id="KW-1003">Cell membrane</keyword>
<protein>
    <recommendedName>
        <fullName evidence="9">Protein-export membrane protein SecG</fullName>
    </recommendedName>
</protein>
<dbReference type="PRINTS" id="PR01651">
    <property type="entry name" value="SECGEXPORT"/>
</dbReference>
<comment type="caution">
    <text evidence="9">Lacks conserved residue(s) required for the propagation of feature annotation.</text>
</comment>
<dbReference type="GO" id="GO:0015450">
    <property type="term" value="F:protein-transporting ATPase activity"/>
    <property type="evidence" value="ECO:0007669"/>
    <property type="project" value="UniProtKB-UniRule"/>
</dbReference>
<evidence type="ECO:0000256" key="1">
    <source>
        <dbReference type="ARBA" id="ARBA00004141"/>
    </source>
</evidence>
<keyword evidence="8 9" id="KW-0472">Membrane</keyword>
<evidence type="ECO:0000313" key="10">
    <source>
        <dbReference type="EMBL" id="RMD77187.1"/>
    </source>
</evidence>
<keyword evidence="6 9" id="KW-1133">Transmembrane helix</keyword>
<keyword evidence="3 9" id="KW-0813">Transport</keyword>
<name>A0A3M0Z0L8_9BACT</name>
<gene>
    <name evidence="10" type="primary">secG</name>
    <name evidence="10" type="ORF">D6810_01695</name>
</gene>
<comment type="subcellular location">
    <subcellularLocation>
        <location evidence="9">Cell membrane</location>
        <topology evidence="9">Multi-pass membrane protein</topology>
    </subcellularLocation>
    <subcellularLocation>
        <location evidence="1">Membrane</location>
        <topology evidence="1">Multi-pass membrane protein</topology>
    </subcellularLocation>
</comment>
<dbReference type="InterPro" id="IPR004692">
    <property type="entry name" value="SecG"/>
</dbReference>
<evidence type="ECO:0000256" key="8">
    <source>
        <dbReference type="ARBA" id="ARBA00023136"/>
    </source>
</evidence>
<evidence type="ECO:0000256" key="4">
    <source>
        <dbReference type="ARBA" id="ARBA00022692"/>
    </source>
</evidence>
<dbReference type="GO" id="GO:0005886">
    <property type="term" value="C:plasma membrane"/>
    <property type="evidence" value="ECO:0007669"/>
    <property type="project" value="UniProtKB-SubCell"/>
</dbReference>
<accession>A0A3M0Z0L8</accession>
<comment type="similarity">
    <text evidence="2 9">Belongs to the SecG family.</text>
</comment>
<organism evidence="10 11">
    <name type="scientific">Candidatus Dojkabacteria bacterium</name>
    <dbReference type="NCBI Taxonomy" id="2099670"/>
    <lineage>
        <taxon>Bacteria</taxon>
        <taxon>Candidatus Dojkabacteria</taxon>
    </lineage>
</organism>